<feature type="region of interest" description="Disordered" evidence="1">
    <location>
        <begin position="1"/>
        <end position="28"/>
    </location>
</feature>
<keyword evidence="3" id="KW-1185">Reference proteome</keyword>
<accession>A0A9W6TPI0</accession>
<name>A0A9W6TPI0_9STRA</name>
<reference evidence="2" key="1">
    <citation type="submission" date="2023-04" db="EMBL/GenBank/DDBJ databases">
        <title>Phytophthora fragariaefolia NBRC 109709.</title>
        <authorList>
            <person name="Ichikawa N."/>
            <person name="Sato H."/>
            <person name="Tonouchi N."/>
        </authorList>
    </citation>
    <scope>NUCLEOTIDE SEQUENCE</scope>
    <source>
        <strain evidence="2">NBRC 109709</strain>
    </source>
</reference>
<evidence type="ECO:0000313" key="2">
    <source>
        <dbReference type="EMBL" id="GMF16697.1"/>
    </source>
</evidence>
<proteinExistence type="predicted"/>
<feature type="compositionally biased region" description="Basic and acidic residues" evidence="1">
    <location>
        <begin position="82"/>
        <end position="106"/>
    </location>
</feature>
<gene>
    <name evidence="2" type="ORF">Pfra01_000091100</name>
</gene>
<feature type="region of interest" description="Disordered" evidence="1">
    <location>
        <begin position="50"/>
        <end position="118"/>
    </location>
</feature>
<organism evidence="2 3">
    <name type="scientific">Phytophthora fragariaefolia</name>
    <dbReference type="NCBI Taxonomy" id="1490495"/>
    <lineage>
        <taxon>Eukaryota</taxon>
        <taxon>Sar</taxon>
        <taxon>Stramenopiles</taxon>
        <taxon>Oomycota</taxon>
        <taxon>Peronosporomycetes</taxon>
        <taxon>Peronosporales</taxon>
        <taxon>Peronosporaceae</taxon>
        <taxon>Phytophthora</taxon>
    </lineage>
</organism>
<dbReference type="OrthoDB" id="146131at2759"/>
<protein>
    <submittedName>
        <fullName evidence="2">Unnamed protein product</fullName>
    </submittedName>
</protein>
<evidence type="ECO:0000256" key="1">
    <source>
        <dbReference type="SAM" id="MobiDB-lite"/>
    </source>
</evidence>
<dbReference type="AlphaFoldDB" id="A0A9W6TPI0"/>
<evidence type="ECO:0000313" key="3">
    <source>
        <dbReference type="Proteomes" id="UP001165121"/>
    </source>
</evidence>
<dbReference type="Proteomes" id="UP001165121">
    <property type="component" value="Unassembled WGS sequence"/>
</dbReference>
<comment type="caution">
    <text evidence="2">The sequence shown here is derived from an EMBL/GenBank/DDBJ whole genome shotgun (WGS) entry which is preliminary data.</text>
</comment>
<dbReference type="EMBL" id="BSXT01000071">
    <property type="protein sequence ID" value="GMF16697.1"/>
    <property type="molecule type" value="Genomic_DNA"/>
</dbReference>
<sequence>MQVQPILPAQPTVDQEGKQEEDDPDDHQRQFAAAYAEGQHQAAVEAEPQVAHASSADRVVAKRARNAEQQRIRRANMTASQTERRRAMDSEWQRAQRARMTEEQRGTIRQTEGLRQQP</sequence>
<feature type="compositionally biased region" description="Polar residues" evidence="1">
    <location>
        <begin position="107"/>
        <end position="118"/>
    </location>
</feature>